<evidence type="ECO:0000313" key="3">
    <source>
        <dbReference type="Proteomes" id="UP000011115"/>
    </source>
</evidence>
<dbReference type="EnsemblPlants" id="PGSC0003DMT400089318">
    <property type="protein sequence ID" value="PGSC0003DMT400089318"/>
    <property type="gene ID" value="PGSC0003DMG400038889"/>
</dbReference>
<evidence type="ECO:0000256" key="1">
    <source>
        <dbReference type="SAM" id="MobiDB-lite"/>
    </source>
</evidence>
<proteinExistence type="predicted"/>
<protein>
    <submittedName>
        <fullName evidence="2">Uncharacterized protein</fullName>
    </submittedName>
</protein>
<dbReference type="InParanoid" id="M1DHX4"/>
<feature type="region of interest" description="Disordered" evidence="1">
    <location>
        <begin position="59"/>
        <end position="89"/>
    </location>
</feature>
<dbReference type="AlphaFoldDB" id="M1DHX4"/>
<organism evidence="2 3">
    <name type="scientific">Solanum tuberosum</name>
    <name type="common">Potato</name>
    <dbReference type="NCBI Taxonomy" id="4113"/>
    <lineage>
        <taxon>Eukaryota</taxon>
        <taxon>Viridiplantae</taxon>
        <taxon>Streptophyta</taxon>
        <taxon>Embryophyta</taxon>
        <taxon>Tracheophyta</taxon>
        <taxon>Spermatophyta</taxon>
        <taxon>Magnoliopsida</taxon>
        <taxon>eudicotyledons</taxon>
        <taxon>Gunneridae</taxon>
        <taxon>Pentapetalae</taxon>
        <taxon>asterids</taxon>
        <taxon>lamiids</taxon>
        <taxon>Solanales</taxon>
        <taxon>Solanaceae</taxon>
        <taxon>Solanoideae</taxon>
        <taxon>Solaneae</taxon>
        <taxon>Solanum</taxon>
    </lineage>
</organism>
<name>M1DHX4_SOLTU</name>
<dbReference type="PaxDb" id="4113-PGSC0003DMT400089318"/>
<reference evidence="3" key="1">
    <citation type="journal article" date="2011" name="Nature">
        <title>Genome sequence and analysis of the tuber crop potato.</title>
        <authorList>
            <consortium name="The Potato Genome Sequencing Consortium"/>
        </authorList>
    </citation>
    <scope>NUCLEOTIDE SEQUENCE [LARGE SCALE GENOMIC DNA]</scope>
    <source>
        <strain evidence="3">cv. DM1-3 516 R44</strain>
    </source>
</reference>
<dbReference type="HOGENOM" id="CLU_2459069_0_0_1"/>
<dbReference type="Gramene" id="PGSC0003DMT400089318">
    <property type="protein sequence ID" value="PGSC0003DMT400089318"/>
    <property type="gene ID" value="PGSC0003DMG400038889"/>
</dbReference>
<evidence type="ECO:0000313" key="2">
    <source>
        <dbReference type="EnsemblPlants" id="PGSC0003DMT400089318"/>
    </source>
</evidence>
<dbReference type="Proteomes" id="UP000011115">
    <property type="component" value="Unassembled WGS sequence"/>
</dbReference>
<reference evidence="2" key="2">
    <citation type="submission" date="2015-06" db="UniProtKB">
        <authorList>
            <consortium name="EnsemblPlants"/>
        </authorList>
    </citation>
    <scope>IDENTIFICATION</scope>
    <source>
        <strain evidence="2">DM1-3 516 R44</strain>
    </source>
</reference>
<keyword evidence="3" id="KW-1185">Reference proteome</keyword>
<accession>M1DHX4</accession>
<sequence>MVHGPVAWHEGLASQKLKVMPPFCQAPAPDQGLAVRSVNGLTVRESGRRLHLCVLSRHSQAKGGLASRNPLSGEGDTGIPSQDLMDYVG</sequence>